<reference evidence="4" key="1">
    <citation type="submission" date="2024-02" db="EMBL/GenBank/DDBJ databases">
        <authorList>
            <consortium name="ELIXIR-Norway"/>
            <consortium name="Elixir Norway"/>
        </authorList>
    </citation>
    <scope>NUCLEOTIDE SEQUENCE</scope>
</reference>
<dbReference type="EMBL" id="OZ019903">
    <property type="protein sequence ID" value="CAK9196913.1"/>
    <property type="molecule type" value="Genomic_DNA"/>
</dbReference>
<dbReference type="SMART" id="SM00454">
    <property type="entry name" value="SAM"/>
    <property type="match status" value="1"/>
</dbReference>
<dbReference type="SUPFAM" id="SSF47769">
    <property type="entry name" value="SAM/Pointed domain"/>
    <property type="match status" value="1"/>
</dbReference>
<evidence type="ECO:0000256" key="2">
    <source>
        <dbReference type="SAM" id="MobiDB-lite"/>
    </source>
</evidence>
<name>A0ABP0THP0_9BRYO</name>
<sequence length="371" mass="40033">MEEVQEPVSPQKRKRRPSVRLGEIGYSAPYLKASFVLEPAKRKKQQQVVESGVSPVRAPRTRLLDHVAVERKQQRDERWSPLEAADTRQQQSAGEEETKTEAVLASTSGRGDAEPGLKLGIAGRKVKQMRRKRAAPGGSGMGLGTRFGVADHSAGKLERSEEGFVNLGGAVGATAGDVNGTANPKIDGALPVDEHETSFAKTSSSSLELYGDGGKVAADSRDPATTSAEEEQGDAHHPNSHGDEIQGAIEDGPIRNNRSGKQRTVAKQDLEQNLGTRQRGDSDTAGENGAHLLPAAKPTIRQCITLTSGVQGWLRLLDLARYAETFELHEVDNEVLPLLTMEDLREMGVNAVGARRKMFTAIQDLHHGYGT</sequence>
<feature type="region of interest" description="Disordered" evidence="2">
    <location>
        <begin position="41"/>
        <end position="146"/>
    </location>
</feature>
<keyword evidence="5" id="KW-1185">Reference proteome</keyword>
<dbReference type="InterPro" id="IPR001660">
    <property type="entry name" value="SAM"/>
</dbReference>
<dbReference type="InterPro" id="IPR013761">
    <property type="entry name" value="SAM/pointed_sf"/>
</dbReference>
<evidence type="ECO:0000259" key="3">
    <source>
        <dbReference type="PROSITE" id="PS50105"/>
    </source>
</evidence>
<feature type="region of interest" description="Disordered" evidence="2">
    <location>
        <begin position="1"/>
        <end position="20"/>
    </location>
</feature>
<dbReference type="PANTHER" id="PTHR10627">
    <property type="entry name" value="SCP160"/>
    <property type="match status" value="1"/>
</dbReference>
<keyword evidence="1" id="KW-0677">Repeat</keyword>
<proteinExistence type="predicted"/>
<evidence type="ECO:0000313" key="4">
    <source>
        <dbReference type="EMBL" id="CAK9196913.1"/>
    </source>
</evidence>
<dbReference type="PROSITE" id="PS50105">
    <property type="entry name" value="SAM_DOMAIN"/>
    <property type="match status" value="1"/>
</dbReference>
<protein>
    <recommendedName>
        <fullName evidence="3">SAM domain-containing protein</fullName>
    </recommendedName>
</protein>
<dbReference type="Gene3D" id="1.10.150.50">
    <property type="entry name" value="Transcription Factor, Ets-1"/>
    <property type="match status" value="1"/>
</dbReference>
<evidence type="ECO:0000313" key="5">
    <source>
        <dbReference type="Proteomes" id="UP001497512"/>
    </source>
</evidence>
<feature type="compositionally biased region" description="Basic and acidic residues" evidence="2">
    <location>
        <begin position="233"/>
        <end position="244"/>
    </location>
</feature>
<gene>
    <name evidence="4" type="ORF">CSSPTR1EN2_LOCUS3712</name>
</gene>
<accession>A0ABP0THP0</accession>
<dbReference type="Proteomes" id="UP001497512">
    <property type="component" value="Chromosome 11"/>
</dbReference>
<organism evidence="4 5">
    <name type="scientific">Sphagnum troendelagicum</name>
    <dbReference type="NCBI Taxonomy" id="128251"/>
    <lineage>
        <taxon>Eukaryota</taxon>
        <taxon>Viridiplantae</taxon>
        <taxon>Streptophyta</taxon>
        <taxon>Embryophyta</taxon>
        <taxon>Bryophyta</taxon>
        <taxon>Sphagnophytina</taxon>
        <taxon>Sphagnopsida</taxon>
        <taxon>Sphagnales</taxon>
        <taxon>Sphagnaceae</taxon>
        <taxon>Sphagnum</taxon>
    </lineage>
</organism>
<feature type="compositionally biased region" description="Basic and acidic residues" evidence="2">
    <location>
        <begin position="62"/>
        <end position="80"/>
    </location>
</feature>
<dbReference type="PANTHER" id="PTHR10627:SF69">
    <property type="entry name" value="PROTEIN BICAUDAL C"/>
    <property type="match status" value="1"/>
</dbReference>
<feature type="region of interest" description="Disordered" evidence="2">
    <location>
        <begin position="172"/>
        <end position="290"/>
    </location>
</feature>
<evidence type="ECO:0000256" key="1">
    <source>
        <dbReference type="ARBA" id="ARBA00022737"/>
    </source>
</evidence>
<dbReference type="CDD" id="cd09487">
    <property type="entry name" value="SAM_superfamily"/>
    <property type="match status" value="1"/>
</dbReference>
<feature type="compositionally biased region" description="Basic residues" evidence="2">
    <location>
        <begin position="124"/>
        <end position="134"/>
    </location>
</feature>
<dbReference type="Pfam" id="PF07647">
    <property type="entry name" value="SAM_2"/>
    <property type="match status" value="1"/>
</dbReference>
<feature type="domain" description="SAM" evidence="3">
    <location>
        <begin position="310"/>
        <end position="368"/>
    </location>
</feature>